<dbReference type="GO" id="GO:0051015">
    <property type="term" value="F:actin filament binding"/>
    <property type="evidence" value="ECO:0007669"/>
    <property type="project" value="InterPro"/>
</dbReference>
<feature type="region of interest" description="Disordered" evidence="4">
    <location>
        <begin position="471"/>
        <end position="513"/>
    </location>
</feature>
<dbReference type="Proteomes" id="UP000230423">
    <property type="component" value="Unassembled WGS sequence"/>
</dbReference>
<gene>
    <name evidence="6" type="ORF">TELCIR_00823</name>
</gene>
<dbReference type="SMART" id="SM00557">
    <property type="entry name" value="IG_FLMN"/>
    <property type="match status" value="6"/>
</dbReference>
<dbReference type="InterPro" id="IPR001298">
    <property type="entry name" value="Filamin/ABP280_rpt"/>
</dbReference>
<accession>A0A2G9V3K7</accession>
<feature type="domain" description="Calponin-homology (CH)" evidence="5">
    <location>
        <begin position="114"/>
        <end position="217"/>
    </location>
</feature>
<dbReference type="InterPro" id="IPR014756">
    <property type="entry name" value="Ig_E-set"/>
</dbReference>
<feature type="compositionally biased region" description="Basic and acidic residues" evidence="4">
    <location>
        <begin position="487"/>
        <end position="498"/>
    </location>
</feature>
<evidence type="ECO:0000256" key="2">
    <source>
        <dbReference type="ARBA" id="ARBA00022737"/>
    </source>
</evidence>
<dbReference type="PANTHER" id="PTHR38537">
    <property type="entry name" value="JITTERBUG, ISOFORM N"/>
    <property type="match status" value="1"/>
</dbReference>
<name>A0A2G9V3K7_TELCI</name>
<feature type="repeat" description="Filamin" evidence="3">
    <location>
        <begin position="527"/>
        <end position="608"/>
    </location>
</feature>
<dbReference type="InterPro" id="IPR013783">
    <property type="entry name" value="Ig-like_fold"/>
</dbReference>
<dbReference type="AlphaFoldDB" id="A0A2G9V3K7"/>
<evidence type="ECO:0000313" key="6">
    <source>
        <dbReference type="EMBL" id="PIO77067.1"/>
    </source>
</evidence>
<evidence type="ECO:0000256" key="4">
    <source>
        <dbReference type="SAM" id="MobiDB-lite"/>
    </source>
</evidence>
<dbReference type="PROSITE" id="PS50194">
    <property type="entry name" value="FILAMIN_REPEAT"/>
    <property type="match status" value="7"/>
</dbReference>
<feature type="domain" description="Calponin-homology (CH)" evidence="5">
    <location>
        <begin position="218"/>
        <end position="321"/>
    </location>
</feature>
<dbReference type="GO" id="GO:0030036">
    <property type="term" value="P:actin cytoskeleton organization"/>
    <property type="evidence" value="ECO:0007669"/>
    <property type="project" value="InterPro"/>
</dbReference>
<proteinExistence type="inferred from homology"/>
<dbReference type="InterPro" id="IPR001715">
    <property type="entry name" value="CH_dom"/>
</dbReference>
<dbReference type="Gene3D" id="1.10.418.10">
    <property type="entry name" value="Calponin-like domain"/>
    <property type="match status" value="3"/>
</dbReference>
<dbReference type="SMART" id="SM00033">
    <property type="entry name" value="CH"/>
    <property type="match status" value="3"/>
</dbReference>
<feature type="repeat" description="Filamin" evidence="3">
    <location>
        <begin position="919"/>
        <end position="1013"/>
    </location>
</feature>
<dbReference type="InterPro" id="IPR017868">
    <property type="entry name" value="Filamin/ABP280_repeat-like"/>
</dbReference>
<dbReference type="Pfam" id="PF00307">
    <property type="entry name" value="CH"/>
    <property type="match status" value="3"/>
</dbReference>
<dbReference type="InterPro" id="IPR036872">
    <property type="entry name" value="CH_dom_sf"/>
</dbReference>
<dbReference type="Pfam" id="PF00630">
    <property type="entry name" value="Filamin"/>
    <property type="match status" value="6"/>
</dbReference>
<dbReference type="Gene3D" id="2.60.40.10">
    <property type="entry name" value="Immunoglobulins"/>
    <property type="match status" value="7"/>
</dbReference>
<evidence type="ECO:0000256" key="1">
    <source>
        <dbReference type="ARBA" id="ARBA00009238"/>
    </source>
</evidence>
<evidence type="ECO:0000313" key="7">
    <source>
        <dbReference type="Proteomes" id="UP000230423"/>
    </source>
</evidence>
<evidence type="ECO:0000256" key="3">
    <source>
        <dbReference type="PROSITE-ProRule" id="PRU00087"/>
    </source>
</evidence>
<feature type="repeat" description="Filamin" evidence="3">
    <location>
        <begin position="351"/>
        <end position="413"/>
    </location>
</feature>
<feature type="repeat" description="Filamin" evidence="3">
    <location>
        <begin position="1088"/>
        <end position="1151"/>
    </location>
</feature>
<feature type="repeat" description="Filamin" evidence="3">
    <location>
        <begin position="816"/>
        <end position="909"/>
    </location>
</feature>
<dbReference type="PROSITE" id="PS50021">
    <property type="entry name" value="CH"/>
    <property type="match status" value="3"/>
</dbReference>
<dbReference type="SUPFAM" id="SSF81296">
    <property type="entry name" value="E set domains"/>
    <property type="match status" value="7"/>
</dbReference>
<comment type="similarity">
    <text evidence="1">Belongs to the filamin family.</text>
</comment>
<dbReference type="OrthoDB" id="18740at2759"/>
<evidence type="ECO:0000259" key="5">
    <source>
        <dbReference type="PROSITE" id="PS50021"/>
    </source>
</evidence>
<protein>
    <recommendedName>
        <fullName evidence="5">Calponin-homology (CH) domain-containing protein</fullName>
    </recommendedName>
</protein>
<feature type="repeat" description="Filamin" evidence="3">
    <location>
        <begin position="618"/>
        <end position="697"/>
    </location>
</feature>
<feature type="region of interest" description="Disordered" evidence="4">
    <location>
        <begin position="422"/>
        <end position="455"/>
    </location>
</feature>
<feature type="domain" description="Calponin-homology (CH)" evidence="5">
    <location>
        <begin position="1"/>
        <end position="107"/>
    </location>
</feature>
<dbReference type="PANTHER" id="PTHR38537:SF16">
    <property type="entry name" value="CALPONIN-HOMOLOGY (CH) DOMAIN-CONTAINING PROTEIN"/>
    <property type="match status" value="1"/>
</dbReference>
<dbReference type="InterPro" id="IPR044801">
    <property type="entry name" value="Filamin"/>
</dbReference>
<keyword evidence="2" id="KW-0677">Repeat</keyword>
<sequence length="1209" mass="131293">MDTQFDEKDIFMHCAGIEAPKISDLSRDLANGIVLIRLIESLQGRKYYGKIYEDEPTEIQMLLNVQMALDALREDGIKTVNIGSHDVVEGNTKLILGLIWCLIQRYQIASHSKIPPKKLMMAWIQSVLPEMKLTNFRTNWNDGRALSALLEYCQSGLCPEWKGLDPEKGLANCERALKLASEYLNIPPIISATHLNSPHLDELSCITYLSYFIMRGACGYQATLRRVQTLLPDSIIDGFETSWSDGYLFALLVEAVGGPVVDVEQMRFDTFEDCVENINLVLEAASEIGVGSLVGAEDIADPQGEHLGIMALAAALCAVGPQPNFPTTQCFTNQQVNLDLAFADGGEVRVDELGVRVIGPSGHPISADSVRLRKSRTSSGAVLSIIPKLAGFHQVRIYCQGVELPSSPISLHVLSAQESRAASRAYSSSSRDDVEPISDDNDGQKSDSGGSDVDISHKSFAKRRLHIIKQLESQNSTANKKRVSGQQHREVRSKESSGGEKTAISDTPAHEEMSLRSSDIGLVSFSGLSEPCSVGSIVEVVINAHGDCAAGSVQVDAVSPNGRAQPCSVSKRANSYTASFTPQQVGVWKIGILYEGEHIRGSPFSCQVFDAGLVQVYGLDVGLVGQELKFNVNASEAGSGNLEVTVLRHGRHIPSTVEEEGPQVYRVNFVPDGAGQYKIHVLFNRMEVKGSPFILDIADASAVSVFGEQLRGASVGRPASFMIHAAAAAPNDVSVEITGMNQSGCHVPSYTSVCVMCVRVNVCPSPQPPSGKQRHGVVTALDDVSYKVEWIPQEAGEHSVDVRIFDQSVQDSPFACNVGAPEKVAVRAVPRRILTKDLNTEHSFEIDASSAGSGNLEIMINGGRVPCRVREIVSRQYKAVFTPTQSVTHTIEMRFNGEEVAGSPWHIPVEDRPERRHESNRTTSYYSELSGAGLVRAPVNKIATFEINGEGLELSDIQAKIYGPDQREFPVRIIPRGNGRFTAEYRIEQVGEHHLTVWIAGRKVDGSPLSVAGYSADRPFCLTRPSFPYTPTAPSPPTCTQSSKPTPVLTVMSVPTDGDGRGADTSHGADERRRKLNYYSQLYVIPAVDAVDAGKGQLEISVNQGRVPNNVQMQGAGRCLVTFIPQHPGTYVIDVTFNGEQVHGCPIKVEILPKQVGEVVHANLTPTAVSTAISAVTLYWAENGTEKNDSITCIVYRANLDQAKHAFSP</sequence>
<dbReference type="EMBL" id="KZ345012">
    <property type="protein sequence ID" value="PIO77067.1"/>
    <property type="molecule type" value="Genomic_DNA"/>
</dbReference>
<organism evidence="6 7">
    <name type="scientific">Teladorsagia circumcincta</name>
    <name type="common">Brown stomach worm</name>
    <name type="synonym">Ostertagia circumcincta</name>
    <dbReference type="NCBI Taxonomy" id="45464"/>
    <lineage>
        <taxon>Eukaryota</taxon>
        <taxon>Metazoa</taxon>
        <taxon>Ecdysozoa</taxon>
        <taxon>Nematoda</taxon>
        <taxon>Chromadorea</taxon>
        <taxon>Rhabditida</taxon>
        <taxon>Rhabditina</taxon>
        <taxon>Rhabditomorpha</taxon>
        <taxon>Strongyloidea</taxon>
        <taxon>Trichostrongylidae</taxon>
        <taxon>Teladorsagia</taxon>
    </lineage>
</organism>
<keyword evidence="7" id="KW-1185">Reference proteome</keyword>
<reference evidence="6 7" key="1">
    <citation type="submission" date="2015-09" db="EMBL/GenBank/DDBJ databases">
        <title>Draft genome of the parasitic nematode Teladorsagia circumcincta isolate WARC Sus (inbred).</title>
        <authorList>
            <person name="Mitreva M."/>
        </authorList>
    </citation>
    <scope>NUCLEOTIDE SEQUENCE [LARGE SCALE GENOMIC DNA]</scope>
    <source>
        <strain evidence="6 7">S</strain>
    </source>
</reference>
<feature type="repeat" description="Filamin" evidence="3">
    <location>
        <begin position="695"/>
        <end position="818"/>
    </location>
</feature>
<dbReference type="SUPFAM" id="SSF47576">
    <property type="entry name" value="Calponin-homology domain, CH-domain"/>
    <property type="match status" value="2"/>
</dbReference>